<evidence type="ECO:0008006" key="3">
    <source>
        <dbReference type="Google" id="ProtNLM"/>
    </source>
</evidence>
<dbReference type="EMBL" id="RBAH01000005">
    <property type="protein sequence ID" value="RKN85351.1"/>
    <property type="molecule type" value="Genomic_DNA"/>
</dbReference>
<organism evidence="1 2">
    <name type="scientific">Paenibacillus ginsengarvi</name>
    <dbReference type="NCBI Taxonomy" id="400777"/>
    <lineage>
        <taxon>Bacteria</taxon>
        <taxon>Bacillati</taxon>
        <taxon>Bacillota</taxon>
        <taxon>Bacilli</taxon>
        <taxon>Bacillales</taxon>
        <taxon>Paenibacillaceae</taxon>
        <taxon>Paenibacillus</taxon>
    </lineage>
</organism>
<evidence type="ECO:0000313" key="2">
    <source>
        <dbReference type="Proteomes" id="UP000282311"/>
    </source>
</evidence>
<evidence type="ECO:0000313" key="1">
    <source>
        <dbReference type="EMBL" id="RKN85351.1"/>
    </source>
</evidence>
<name>A0A3B0CKJ2_9BACL</name>
<keyword evidence="2" id="KW-1185">Reference proteome</keyword>
<proteinExistence type="predicted"/>
<sequence length="184" mass="20187">MIRKIVKIAAVVLVAVVLAAAALLWYARPVEPLDLSYGSISLAQKGIEMIKARKPELHISEKELNDLLKKQLAERAQLSPDVVVEGARFEQRGNRITAYVNLKAAGLIAAGLSADFTVEWKPPKLIVNPAEARIRSLSVPASWLPIEPLEINLAEALPSLVGIQEIRFEERDIVVAFKLNGLLP</sequence>
<accession>A0A3B0CKJ2</accession>
<protein>
    <recommendedName>
        <fullName evidence="3">DUF2993 domain-containing protein</fullName>
    </recommendedName>
</protein>
<dbReference type="RefSeq" id="WP_120747003.1">
    <property type="nucleotide sequence ID" value="NZ_RBAH01000005.1"/>
</dbReference>
<gene>
    <name evidence="1" type="ORF">D7M11_09725</name>
</gene>
<dbReference type="Proteomes" id="UP000282311">
    <property type="component" value="Unassembled WGS sequence"/>
</dbReference>
<reference evidence="1 2" key="1">
    <citation type="journal article" date="2007" name="Int. J. Syst. Evol. Microbiol.">
        <title>Paenibacillus ginsengarvi sp. nov., isolated from soil from ginseng cultivation.</title>
        <authorList>
            <person name="Yoon M.H."/>
            <person name="Ten L.N."/>
            <person name="Im W.T."/>
        </authorList>
    </citation>
    <scope>NUCLEOTIDE SEQUENCE [LARGE SCALE GENOMIC DNA]</scope>
    <source>
        <strain evidence="1 2">KCTC 13059</strain>
    </source>
</reference>
<dbReference type="AlphaFoldDB" id="A0A3B0CKJ2"/>
<comment type="caution">
    <text evidence="1">The sequence shown here is derived from an EMBL/GenBank/DDBJ whole genome shotgun (WGS) entry which is preliminary data.</text>
</comment>
<dbReference type="OrthoDB" id="2664080at2"/>